<comment type="caution">
    <text evidence="3">The sequence shown here is derived from an EMBL/GenBank/DDBJ whole genome shotgun (WGS) entry which is preliminary data.</text>
</comment>
<protein>
    <submittedName>
        <fullName evidence="3">KinB-signaling pathway activation protein</fullName>
    </submittedName>
</protein>
<dbReference type="SMART" id="SM01251">
    <property type="entry name" value="KbaA"/>
    <property type="match status" value="1"/>
</dbReference>
<keyword evidence="4" id="KW-1185">Reference proteome</keyword>
<feature type="compositionally biased region" description="Basic and acidic residues" evidence="1">
    <location>
        <begin position="203"/>
        <end position="214"/>
    </location>
</feature>
<evidence type="ECO:0000256" key="1">
    <source>
        <dbReference type="SAM" id="MobiDB-lite"/>
    </source>
</evidence>
<accession>A0A365KKS1</accession>
<organism evidence="3 4">
    <name type="scientific">Planococcus halotolerans</name>
    <dbReference type="NCBI Taxonomy" id="2233542"/>
    <lineage>
        <taxon>Bacteria</taxon>
        <taxon>Bacillati</taxon>
        <taxon>Bacillota</taxon>
        <taxon>Bacilli</taxon>
        <taxon>Bacillales</taxon>
        <taxon>Caryophanaceae</taxon>
        <taxon>Planococcus</taxon>
    </lineage>
</organism>
<feature type="transmembrane region" description="Helical" evidence="2">
    <location>
        <begin position="177"/>
        <end position="196"/>
    </location>
</feature>
<reference evidence="3 4" key="1">
    <citation type="submission" date="2018-06" db="EMBL/GenBank/DDBJ databases">
        <title>The draft genome sequences of strains SCU63 and S1.</title>
        <authorList>
            <person name="Gan L."/>
        </authorList>
    </citation>
    <scope>NUCLEOTIDE SEQUENCE [LARGE SCALE GENOMIC DNA]</scope>
    <source>
        <strain evidence="3 4">SCU63</strain>
    </source>
</reference>
<dbReference type="GO" id="GO:0045881">
    <property type="term" value="P:positive regulation of sporulation resulting in formation of a cellular spore"/>
    <property type="evidence" value="ECO:0007669"/>
    <property type="project" value="InterPro"/>
</dbReference>
<keyword evidence="2" id="KW-0812">Transmembrane</keyword>
<dbReference type="Proteomes" id="UP000251002">
    <property type="component" value="Unassembled WGS sequence"/>
</dbReference>
<name>A0A365KKS1_9BACL</name>
<dbReference type="AlphaFoldDB" id="A0A365KKS1"/>
<dbReference type="Pfam" id="PF14089">
    <property type="entry name" value="KbaA"/>
    <property type="match status" value="1"/>
</dbReference>
<feature type="transmembrane region" description="Helical" evidence="2">
    <location>
        <begin position="150"/>
        <end position="171"/>
    </location>
</feature>
<feature type="transmembrane region" description="Helical" evidence="2">
    <location>
        <begin position="86"/>
        <end position="106"/>
    </location>
</feature>
<evidence type="ECO:0000256" key="2">
    <source>
        <dbReference type="SAM" id="Phobius"/>
    </source>
</evidence>
<dbReference type="EMBL" id="QLZR01000009">
    <property type="protein sequence ID" value="RAZ73644.1"/>
    <property type="molecule type" value="Genomic_DNA"/>
</dbReference>
<gene>
    <name evidence="3" type="ORF">DP120_17060</name>
</gene>
<feature type="compositionally biased region" description="Basic residues" evidence="1">
    <location>
        <begin position="215"/>
        <end position="228"/>
    </location>
</feature>
<feature type="transmembrane region" description="Helical" evidence="2">
    <location>
        <begin position="9"/>
        <end position="30"/>
    </location>
</feature>
<dbReference type="RefSeq" id="WP_112224834.1">
    <property type="nucleotide sequence ID" value="NZ_CP047673.1"/>
</dbReference>
<feature type="transmembrane region" description="Helical" evidence="2">
    <location>
        <begin position="118"/>
        <end position="138"/>
    </location>
</feature>
<evidence type="ECO:0000313" key="3">
    <source>
        <dbReference type="EMBL" id="RAZ73644.1"/>
    </source>
</evidence>
<keyword evidence="2" id="KW-1133">Transmembrane helix</keyword>
<dbReference type="PIRSF" id="PIRSF029886">
    <property type="entry name" value="KBAA"/>
    <property type="match status" value="1"/>
</dbReference>
<proteinExistence type="predicted"/>
<feature type="transmembrane region" description="Helical" evidence="2">
    <location>
        <begin position="50"/>
        <end position="74"/>
    </location>
</feature>
<sequence length="228" mass="25576">MTIRNWVKFFINAMLIGGAITGVLGLFIRWNDVFAAPFANGAWGEFIAGFVWLVVVGMTMSLIAQMGFFAYLTIHQFGINMFRTLTLWNWVQLLIIAVVIFDLIVFRFMPNADTAAQGWLYAGLLAILIVTAVVTAYFKAKWTTKSTFISALFFMIAVTTLEWLPALMVQAGNADSWVTLLLFPFLAVNAYQLLVLPKYNAKSDADREKLEERRAARKANAKPAVKKS</sequence>
<keyword evidence="2" id="KW-0472">Membrane</keyword>
<dbReference type="InterPro" id="IPR024164">
    <property type="entry name" value="KinB-signalling_activ"/>
</dbReference>
<feature type="region of interest" description="Disordered" evidence="1">
    <location>
        <begin position="203"/>
        <end position="228"/>
    </location>
</feature>
<evidence type="ECO:0000313" key="4">
    <source>
        <dbReference type="Proteomes" id="UP000251002"/>
    </source>
</evidence>